<dbReference type="GO" id="GO:0051301">
    <property type="term" value="P:cell division"/>
    <property type="evidence" value="ECO:0007669"/>
    <property type="project" value="UniProtKB-KW"/>
</dbReference>
<keyword evidence="4" id="KW-1185">Reference proteome</keyword>
<dbReference type="PANTHER" id="PTHR10026">
    <property type="entry name" value="CYCLIN"/>
    <property type="match status" value="1"/>
</dbReference>
<accession>A0ABD1USK1</accession>
<evidence type="ECO:0000256" key="1">
    <source>
        <dbReference type="ARBA" id="ARBA00022618"/>
    </source>
</evidence>
<gene>
    <name evidence="3" type="ORF">Fot_20646</name>
</gene>
<reference evidence="4" key="1">
    <citation type="submission" date="2024-07" db="EMBL/GenBank/DDBJ databases">
        <title>Two chromosome-level genome assemblies of Korean endemic species Abeliophyllum distichum and Forsythia ovata (Oleaceae).</title>
        <authorList>
            <person name="Jang H."/>
        </authorList>
    </citation>
    <scope>NUCLEOTIDE SEQUENCE [LARGE SCALE GENOMIC DNA]</scope>
</reference>
<evidence type="ECO:0000313" key="3">
    <source>
        <dbReference type="EMBL" id="KAL2528045.1"/>
    </source>
</evidence>
<keyword evidence="2" id="KW-0131">Cell cycle</keyword>
<organism evidence="3 4">
    <name type="scientific">Forsythia ovata</name>
    <dbReference type="NCBI Taxonomy" id="205694"/>
    <lineage>
        <taxon>Eukaryota</taxon>
        <taxon>Viridiplantae</taxon>
        <taxon>Streptophyta</taxon>
        <taxon>Embryophyta</taxon>
        <taxon>Tracheophyta</taxon>
        <taxon>Spermatophyta</taxon>
        <taxon>Magnoliopsida</taxon>
        <taxon>eudicotyledons</taxon>
        <taxon>Gunneridae</taxon>
        <taxon>Pentapetalae</taxon>
        <taxon>asterids</taxon>
        <taxon>lamiids</taxon>
        <taxon>Lamiales</taxon>
        <taxon>Oleaceae</taxon>
        <taxon>Forsythieae</taxon>
        <taxon>Forsythia</taxon>
    </lineage>
</organism>
<dbReference type="InterPro" id="IPR043198">
    <property type="entry name" value="Cyclin/Ssn8"/>
</dbReference>
<proteinExistence type="predicted"/>
<dbReference type="InterPro" id="IPR036915">
    <property type="entry name" value="Cyclin-like_sf"/>
</dbReference>
<keyword evidence="1" id="KW-0132">Cell division</keyword>
<sequence length="145" mass="16497">MHDEQLQNSPSRRDGIDEATEITLRIYGCDLIQESGILLKLGLLQVVYGLLQSLNKVLGKQGKSSLFFTGWNVEGKNLPIEHLDTSSKKYVDLKADLIRTERHLLKEMGFVCHVEHPHKFISNYLATLGTPPELRQEAWNLANDR</sequence>
<name>A0ABD1USK1_9LAMI</name>
<evidence type="ECO:0000313" key="4">
    <source>
        <dbReference type="Proteomes" id="UP001604277"/>
    </source>
</evidence>
<dbReference type="SUPFAM" id="SSF47954">
    <property type="entry name" value="Cyclin-like"/>
    <property type="match status" value="2"/>
</dbReference>
<dbReference type="AlphaFoldDB" id="A0ABD1USK1"/>
<dbReference type="Gene3D" id="1.10.472.10">
    <property type="entry name" value="Cyclin-like"/>
    <property type="match status" value="3"/>
</dbReference>
<comment type="caution">
    <text evidence="3">The sequence shown here is derived from an EMBL/GenBank/DDBJ whole genome shotgun (WGS) entry which is preliminary data.</text>
</comment>
<dbReference type="EMBL" id="JBFOLJ010000006">
    <property type="protein sequence ID" value="KAL2528045.1"/>
    <property type="molecule type" value="Genomic_DNA"/>
</dbReference>
<protein>
    <submittedName>
        <fullName evidence="3">Cyclin-L1-1</fullName>
    </submittedName>
</protein>
<evidence type="ECO:0000256" key="2">
    <source>
        <dbReference type="ARBA" id="ARBA00023306"/>
    </source>
</evidence>
<dbReference type="Proteomes" id="UP001604277">
    <property type="component" value="Unassembled WGS sequence"/>
</dbReference>